<dbReference type="GeneID" id="69804774"/>
<dbReference type="Proteomes" id="UP001282288">
    <property type="component" value="Unassembled WGS sequence"/>
</dbReference>
<evidence type="ECO:0000313" key="3">
    <source>
        <dbReference type="EMBL" id="MDX2966633.1"/>
    </source>
</evidence>
<proteinExistence type="predicted"/>
<organism evidence="3 4">
    <name type="scientific">Streptomyces acidiscabies</name>
    <dbReference type="NCBI Taxonomy" id="42234"/>
    <lineage>
        <taxon>Bacteria</taxon>
        <taxon>Bacillati</taxon>
        <taxon>Actinomycetota</taxon>
        <taxon>Actinomycetes</taxon>
        <taxon>Kitasatosporales</taxon>
        <taxon>Streptomycetaceae</taxon>
        <taxon>Streptomyces</taxon>
    </lineage>
</organism>
<keyword evidence="1" id="KW-0175">Coiled coil</keyword>
<dbReference type="EMBL" id="JARAWC010000063">
    <property type="protein sequence ID" value="MDX2966633.1"/>
    <property type="molecule type" value="Genomic_DNA"/>
</dbReference>
<accession>A0AAP6EL35</accession>
<sequence>MSALSRDARAIVDAVNRVKTEVGRLANALQAPVETTPDGPTTPTDDGRVTRLTEMLTGVRPEPDTCRSIEVDGETISVRGSGDFTEQDANFFQEIVRAAKRRYEAEHGTADDEDELRWTRREALGVLLSRAERGVLTTAEAAQLRAHMEAEIRDCNTARKVARGNRDHVRYLAGEIDRLTAELEQAQAAIERVRAVLPYAEQIATTTDPTT</sequence>
<evidence type="ECO:0000256" key="1">
    <source>
        <dbReference type="SAM" id="Coils"/>
    </source>
</evidence>
<evidence type="ECO:0000256" key="2">
    <source>
        <dbReference type="SAM" id="MobiDB-lite"/>
    </source>
</evidence>
<dbReference type="AlphaFoldDB" id="A0AAP6EL35"/>
<reference evidence="3" key="1">
    <citation type="journal article" date="2023" name="Microb. Genom.">
        <title>Mesoterricola silvestris gen. nov., sp. nov., Mesoterricola sediminis sp. nov., Geothrix oryzae sp. nov., Geothrix edaphica sp. nov., Geothrix rubra sp. nov., and Geothrix limicola sp. nov., six novel members of Acidobacteriota isolated from soils.</title>
        <authorList>
            <person name="Weisberg A.J."/>
            <person name="Pearce E."/>
            <person name="Kramer C.G."/>
            <person name="Chang J.H."/>
            <person name="Clarke C.R."/>
        </authorList>
    </citation>
    <scope>NUCLEOTIDE SEQUENCE</scope>
    <source>
        <strain evidence="3">NRRL_B-16521</strain>
    </source>
</reference>
<protein>
    <submittedName>
        <fullName evidence="3">Uncharacterized protein</fullName>
    </submittedName>
</protein>
<dbReference type="RefSeq" id="WP_010353397.1">
    <property type="nucleotide sequence ID" value="NZ_JAGJBY010000001.1"/>
</dbReference>
<evidence type="ECO:0000313" key="4">
    <source>
        <dbReference type="Proteomes" id="UP001282288"/>
    </source>
</evidence>
<gene>
    <name evidence="3" type="ORF">PV399_44075</name>
</gene>
<comment type="caution">
    <text evidence="3">The sequence shown here is derived from an EMBL/GenBank/DDBJ whole genome shotgun (WGS) entry which is preliminary data.</text>
</comment>
<feature type="compositionally biased region" description="Low complexity" evidence="2">
    <location>
        <begin position="35"/>
        <end position="44"/>
    </location>
</feature>
<name>A0AAP6EL35_9ACTN</name>
<feature type="region of interest" description="Disordered" evidence="2">
    <location>
        <begin position="29"/>
        <end position="48"/>
    </location>
</feature>
<feature type="coiled-coil region" evidence="1">
    <location>
        <begin position="169"/>
        <end position="196"/>
    </location>
</feature>